<evidence type="ECO:0000256" key="1">
    <source>
        <dbReference type="ARBA" id="ARBA00004479"/>
    </source>
</evidence>
<dbReference type="GO" id="GO:0004908">
    <property type="term" value="F:interleukin-1 receptor activity"/>
    <property type="evidence" value="ECO:0007669"/>
    <property type="project" value="InterPro"/>
</dbReference>
<dbReference type="PANTHER" id="PTHR11890:SF23">
    <property type="entry name" value="INTERLEUKIN-18 RECEPTOR ACCESSORY PROTEIN"/>
    <property type="match status" value="1"/>
</dbReference>
<dbReference type="SUPFAM" id="SSF48726">
    <property type="entry name" value="Immunoglobulin"/>
    <property type="match status" value="1"/>
</dbReference>
<reference evidence="14" key="1">
    <citation type="submission" date="2025-08" db="UniProtKB">
        <authorList>
            <consortium name="Ensembl"/>
        </authorList>
    </citation>
    <scope>IDENTIFICATION</scope>
</reference>
<protein>
    <recommendedName>
        <fullName evidence="13">Ig-like domain-containing protein</fullName>
    </recommendedName>
</protein>
<evidence type="ECO:0000256" key="7">
    <source>
        <dbReference type="ARBA" id="ARBA00023136"/>
    </source>
</evidence>
<evidence type="ECO:0000256" key="12">
    <source>
        <dbReference type="ARBA" id="ARBA00023319"/>
    </source>
</evidence>
<dbReference type="PROSITE" id="PS50835">
    <property type="entry name" value="IG_LIKE"/>
    <property type="match status" value="1"/>
</dbReference>
<dbReference type="InterPro" id="IPR003599">
    <property type="entry name" value="Ig_sub"/>
</dbReference>
<dbReference type="PRINTS" id="PR01536">
    <property type="entry name" value="INTRLKN1R12F"/>
</dbReference>
<keyword evidence="5" id="KW-0677">Repeat</keyword>
<dbReference type="GO" id="GO:0016020">
    <property type="term" value="C:membrane"/>
    <property type="evidence" value="ECO:0007669"/>
    <property type="project" value="UniProtKB-SubCell"/>
</dbReference>
<dbReference type="GO" id="GO:0006954">
    <property type="term" value="P:inflammatory response"/>
    <property type="evidence" value="ECO:0007669"/>
    <property type="project" value="UniProtKB-KW"/>
</dbReference>
<keyword evidence="4" id="KW-0732">Signal</keyword>
<keyword evidence="11" id="KW-0395">Inflammatory response</keyword>
<dbReference type="Ensembl" id="ENSSPUT00000007851.1">
    <property type="protein sequence ID" value="ENSSPUP00000007366.1"/>
    <property type="gene ID" value="ENSSPUG00000005702.1"/>
</dbReference>
<comment type="similarity">
    <text evidence="2">Belongs to the interleukin-1 receptor family.</text>
</comment>
<dbReference type="InterPro" id="IPR004074">
    <property type="entry name" value="IL-1_rcpt_I/II-typ"/>
</dbReference>
<dbReference type="FunFam" id="2.60.40.10:FF:001504">
    <property type="entry name" value="Interleukin 18 receptor accessory protein"/>
    <property type="match status" value="1"/>
</dbReference>
<evidence type="ECO:0000256" key="10">
    <source>
        <dbReference type="ARBA" id="ARBA00023180"/>
    </source>
</evidence>
<feature type="domain" description="Ig-like" evidence="13">
    <location>
        <begin position="135"/>
        <end position="202"/>
    </location>
</feature>
<evidence type="ECO:0000256" key="2">
    <source>
        <dbReference type="ARBA" id="ARBA00009752"/>
    </source>
</evidence>
<keyword evidence="15" id="KW-1185">Reference proteome</keyword>
<evidence type="ECO:0000256" key="3">
    <source>
        <dbReference type="ARBA" id="ARBA00022692"/>
    </source>
</evidence>
<evidence type="ECO:0000256" key="8">
    <source>
        <dbReference type="ARBA" id="ARBA00023157"/>
    </source>
</evidence>
<evidence type="ECO:0000313" key="14">
    <source>
        <dbReference type="Ensembl" id="ENSSPUP00000007366.1"/>
    </source>
</evidence>
<dbReference type="OMA" id="STHYADE"/>
<accession>A0A8D0GF31</accession>
<keyword evidence="8" id="KW-1015">Disulfide bond</keyword>
<organism evidence="14 15">
    <name type="scientific">Sphenodon punctatus</name>
    <name type="common">Tuatara</name>
    <name type="synonym">Hatteria punctata</name>
    <dbReference type="NCBI Taxonomy" id="8508"/>
    <lineage>
        <taxon>Eukaryota</taxon>
        <taxon>Metazoa</taxon>
        <taxon>Chordata</taxon>
        <taxon>Craniata</taxon>
        <taxon>Vertebrata</taxon>
        <taxon>Euteleostomi</taxon>
        <taxon>Lepidosauria</taxon>
        <taxon>Sphenodontia</taxon>
        <taxon>Sphenodontidae</taxon>
        <taxon>Sphenodon</taxon>
    </lineage>
</organism>
<evidence type="ECO:0000313" key="15">
    <source>
        <dbReference type="Proteomes" id="UP000694392"/>
    </source>
</evidence>
<evidence type="ECO:0000256" key="6">
    <source>
        <dbReference type="ARBA" id="ARBA00022989"/>
    </source>
</evidence>
<dbReference type="InterPro" id="IPR041416">
    <property type="entry name" value="IL-1RAcP-like_ig"/>
</dbReference>
<dbReference type="PANTHER" id="PTHR11890">
    <property type="entry name" value="INTERLEUKIN-1 RECEPTOR FAMILY MEMBER"/>
    <property type="match status" value="1"/>
</dbReference>
<proteinExistence type="inferred from homology"/>
<dbReference type="Proteomes" id="UP000694392">
    <property type="component" value="Unplaced"/>
</dbReference>
<dbReference type="SMART" id="SM00409">
    <property type="entry name" value="IG"/>
    <property type="match status" value="2"/>
</dbReference>
<dbReference type="Pfam" id="PF18452">
    <property type="entry name" value="Ig_6"/>
    <property type="match status" value="1"/>
</dbReference>
<evidence type="ECO:0000256" key="11">
    <source>
        <dbReference type="ARBA" id="ARBA00023198"/>
    </source>
</evidence>
<sequence>MLIFCWIFLFIEARDFNILGCVHKDPGWSYRAISDEEFVLPCAFPSQSHGQIFDNLYQHRSEVKWFWQSKGGGLLKSIGSESTNPILQGNALWFKPIRVNDSGLFICTIREEDSCLKINVEVQTKEMANCLNYGPNEQYLFIQTGDSILCPGKKCYRLLQRSQVTWYKNGKLVKDSRTSLKLEEDKITLHHVYAVDAGTYVCDYILFDDSRQWTMRTIVEVKTITKDTIHTPTILEPSGVKTFEVELGKPLELKCKVFFSFERNVSSLIMLYRENNKSKNK</sequence>
<dbReference type="Gene3D" id="2.60.40.10">
    <property type="entry name" value="Immunoglobulins"/>
    <property type="match status" value="3"/>
</dbReference>
<evidence type="ECO:0000259" key="13">
    <source>
        <dbReference type="PROSITE" id="PS50835"/>
    </source>
</evidence>
<evidence type="ECO:0000256" key="5">
    <source>
        <dbReference type="ARBA" id="ARBA00022737"/>
    </source>
</evidence>
<dbReference type="GO" id="GO:0042008">
    <property type="term" value="F:interleukin-18 receptor activity"/>
    <property type="evidence" value="ECO:0007669"/>
    <property type="project" value="TreeGrafter"/>
</dbReference>
<dbReference type="InterPro" id="IPR015621">
    <property type="entry name" value="IL-1_rcpt_fam"/>
</dbReference>
<keyword evidence="7" id="KW-0472">Membrane</keyword>
<keyword evidence="9" id="KW-0675">Receptor</keyword>
<dbReference type="InterPro" id="IPR036179">
    <property type="entry name" value="Ig-like_dom_sf"/>
</dbReference>
<comment type="subcellular location">
    <subcellularLocation>
        <location evidence="1">Membrane</location>
        <topology evidence="1">Single-pass type I membrane protein</topology>
    </subcellularLocation>
</comment>
<dbReference type="InterPro" id="IPR013783">
    <property type="entry name" value="Ig-like_fold"/>
</dbReference>
<keyword evidence="10" id="KW-0325">Glycoprotein</keyword>
<keyword evidence="12" id="KW-0393">Immunoglobulin domain</keyword>
<evidence type="ECO:0000256" key="9">
    <source>
        <dbReference type="ARBA" id="ARBA00023170"/>
    </source>
</evidence>
<keyword evidence="3" id="KW-0812">Transmembrane</keyword>
<name>A0A8D0GF31_SPHPU</name>
<dbReference type="AlphaFoldDB" id="A0A8D0GF31"/>
<keyword evidence="6" id="KW-1133">Transmembrane helix</keyword>
<evidence type="ECO:0000256" key="4">
    <source>
        <dbReference type="ARBA" id="ARBA00022729"/>
    </source>
</evidence>
<dbReference type="GeneTree" id="ENSGT01090000259985"/>
<reference evidence="14" key="2">
    <citation type="submission" date="2025-09" db="UniProtKB">
        <authorList>
            <consortium name="Ensembl"/>
        </authorList>
    </citation>
    <scope>IDENTIFICATION</scope>
</reference>
<dbReference type="InterPro" id="IPR007110">
    <property type="entry name" value="Ig-like_dom"/>
</dbReference>